<evidence type="ECO:0000256" key="3">
    <source>
        <dbReference type="ARBA" id="ARBA00022763"/>
    </source>
</evidence>
<dbReference type="eggNOG" id="COG3857">
    <property type="taxonomic scope" value="Bacteria"/>
</dbReference>
<protein>
    <submittedName>
        <fullName evidence="11">PD-(D/E)XK nuclease superfamily protein</fullName>
    </submittedName>
</protein>
<evidence type="ECO:0000256" key="2">
    <source>
        <dbReference type="ARBA" id="ARBA00022741"/>
    </source>
</evidence>
<keyword evidence="3" id="KW-0227">DNA damage</keyword>
<sequence length="877" mass="102528">MQIIEGFDLYHKLDTLAKEIANTSTPTVIITEHPEYVEDIFLHHTDVLFNIEIKSLINYERDLLVRKHIFNTKIYNTPTLVYNIRHILLTNTFQFFMLSTNPYNLIDEIIKALKLLHENKIPYEDVDNDLTAEKLAELKSIDRLLDLDDTYYSLDEIALDLIDESISEDIYVIGDDYVSLSQRALFTKLDQYTNVTMLLSCDKEERLECVLHHFYEGTYINYHTDQDVIAKHLFDIVPVNKIGEAHVIRGGNYRQEVLKVTADIKEKIVKEKAHFSDFMVITKDDLYQDYLKTIFDQWHYSHTIEDTTLFYYDPSFIKIKNALPTMQAQTFHDISHELLQLDLNNDYKDLLMQFDSDDPITPYEFFYFLVHILSSHQASEPIHDAIIVTDFKHALSASPKHLYILGLNEGSVPEIISDEGILLEEDFNHMTVRPLSLIERQGLIYMQIIRTLHNPLRSLTLSYSNADMDGKEVMKSTLMTRFEDLYELTEPSINMMIHHEQLYLRGSRLPDHPINEAIDDYIASKNNAKIIDEVYRDRLGKGMSVSRMETYNKCPFQYYLKYGLRIYPRIDDSLKPTELGSLAHYIMEKCLDDPEHVHEHAFNYIHDHLEKKYQTNMINKFFIDHLVEDMKVNVRVVRNQLDHDAFTVTGYEQPIQGLFGDIPVGGIIDRVDCFEHYMRIIDYKSGDKDLNLDFAAQGFNIQMLVYLDLLKKETKLDPGAILYYSMKRRILTHAIDKKYTLHSAFDLNKYHAQFTMKGYVIDDEKYTVTNACDIASIPVNLKKDGTPDKHSHIISQEKLDFIMELITNYITELYEKLRAGNIPILPTKSDNNNPSIYPCTFCDYKSVCLFDVFYNENRLIKSKYLSTLKEEEANEQL</sequence>
<dbReference type="PANTHER" id="PTHR30591">
    <property type="entry name" value="RECBCD ENZYME SUBUNIT RECC"/>
    <property type="match status" value="1"/>
</dbReference>
<evidence type="ECO:0000259" key="10">
    <source>
        <dbReference type="Pfam" id="PF12705"/>
    </source>
</evidence>
<dbReference type="Gene3D" id="3.40.50.300">
    <property type="entry name" value="P-loop containing nucleotide triphosphate hydrolases"/>
    <property type="match status" value="1"/>
</dbReference>
<evidence type="ECO:0000256" key="8">
    <source>
        <dbReference type="ARBA" id="ARBA00023125"/>
    </source>
</evidence>
<evidence type="ECO:0000256" key="6">
    <source>
        <dbReference type="ARBA" id="ARBA00022839"/>
    </source>
</evidence>
<keyword evidence="1" id="KW-0540">Nuclease</keyword>
<gene>
    <name evidence="11" type="ORF">SAMN04487834_100225</name>
</gene>
<dbReference type="GO" id="GO:0004386">
    <property type="term" value="F:helicase activity"/>
    <property type="evidence" value="ECO:0007669"/>
    <property type="project" value="UniProtKB-KW"/>
</dbReference>
<dbReference type="GO" id="GO:0005524">
    <property type="term" value="F:ATP binding"/>
    <property type="evidence" value="ECO:0007669"/>
    <property type="project" value="UniProtKB-KW"/>
</dbReference>
<keyword evidence="8" id="KW-0238">DNA-binding</keyword>
<dbReference type="Proteomes" id="UP000183028">
    <property type="component" value="Unassembled WGS sequence"/>
</dbReference>
<dbReference type="OrthoDB" id="9758506at2"/>
<dbReference type="AlphaFoldDB" id="A0A1H6QJ77"/>
<reference evidence="12" key="1">
    <citation type="submission" date="2016-10" db="EMBL/GenBank/DDBJ databases">
        <authorList>
            <person name="Varghese N."/>
        </authorList>
    </citation>
    <scope>NUCLEOTIDE SEQUENCE [LARGE SCALE GENOMIC DNA]</scope>
    <source>
        <strain evidence="12">DSM 20406</strain>
    </source>
</reference>
<dbReference type="GO" id="GO:0003677">
    <property type="term" value="F:DNA binding"/>
    <property type="evidence" value="ECO:0007669"/>
    <property type="project" value="UniProtKB-KW"/>
</dbReference>
<keyword evidence="7" id="KW-0067">ATP-binding</keyword>
<dbReference type="GO" id="GO:0006310">
    <property type="term" value="P:DNA recombination"/>
    <property type="evidence" value="ECO:0007669"/>
    <property type="project" value="TreeGrafter"/>
</dbReference>
<dbReference type="GO" id="GO:0006281">
    <property type="term" value="P:DNA repair"/>
    <property type="evidence" value="ECO:0007669"/>
    <property type="project" value="UniProtKB-KW"/>
</dbReference>
<dbReference type="InterPro" id="IPR011335">
    <property type="entry name" value="Restrct_endonuc-II-like"/>
</dbReference>
<name>A0A1H6QJ77_9FIRM</name>
<evidence type="ECO:0000313" key="11">
    <source>
        <dbReference type="EMBL" id="SEI38992.1"/>
    </source>
</evidence>
<evidence type="ECO:0000256" key="1">
    <source>
        <dbReference type="ARBA" id="ARBA00022722"/>
    </source>
</evidence>
<dbReference type="InterPro" id="IPR027417">
    <property type="entry name" value="P-loop_NTPase"/>
</dbReference>
<keyword evidence="2" id="KW-0547">Nucleotide-binding</keyword>
<dbReference type="InterPro" id="IPR038726">
    <property type="entry name" value="PDDEXK_AddAB-type"/>
</dbReference>
<dbReference type="RefSeq" id="WP_074731104.1">
    <property type="nucleotide sequence ID" value="NZ_FNYK01000002.1"/>
</dbReference>
<dbReference type="InterPro" id="IPR011604">
    <property type="entry name" value="PDDEXK-like_dom_sf"/>
</dbReference>
<evidence type="ECO:0000256" key="5">
    <source>
        <dbReference type="ARBA" id="ARBA00022806"/>
    </source>
</evidence>
<evidence type="ECO:0000256" key="4">
    <source>
        <dbReference type="ARBA" id="ARBA00022801"/>
    </source>
</evidence>
<proteinExistence type="predicted"/>
<dbReference type="GO" id="GO:0004527">
    <property type="term" value="F:exonuclease activity"/>
    <property type="evidence" value="ECO:0007669"/>
    <property type="project" value="UniProtKB-KW"/>
</dbReference>
<dbReference type="SUPFAM" id="SSF52980">
    <property type="entry name" value="Restriction endonuclease-like"/>
    <property type="match status" value="1"/>
</dbReference>
<dbReference type="Gene3D" id="3.90.320.10">
    <property type="match status" value="1"/>
</dbReference>
<dbReference type="PANTHER" id="PTHR30591:SF1">
    <property type="entry name" value="RECBCD ENZYME SUBUNIT RECC"/>
    <property type="match status" value="1"/>
</dbReference>
<dbReference type="SUPFAM" id="SSF52540">
    <property type="entry name" value="P-loop containing nucleoside triphosphate hydrolases"/>
    <property type="match status" value="1"/>
</dbReference>
<keyword evidence="5" id="KW-0347">Helicase</keyword>
<accession>A0A1H6QJ77</accession>
<dbReference type="Pfam" id="PF12705">
    <property type="entry name" value="PDDEXK_1"/>
    <property type="match status" value="1"/>
</dbReference>
<keyword evidence="12" id="KW-1185">Reference proteome</keyword>
<keyword evidence="9" id="KW-0234">DNA repair</keyword>
<dbReference type="EMBL" id="FNYK01000002">
    <property type="protein sequence ID" value="SEI38992.1"/>
    <property type="molecule type" value="Genomic_DNA"/>
</dbReference>
<evidence type="ECO:0000256" key="9">
    <source>
        <dbReference type="ARBA" id="ARBA00023204"/>
    </source>
</evidence>
<keyword evidence="4" id="KW-0378">Hydrolase</keyword>
<evidence type="ECO:0000313" key="12">
    <source>
        <dbReference type="Proteomes" id="UP000183028"/>
    </source>
</evidence>
<keyword evidence="6" id="KW-0269">Exonuclease</keyword>
<evidence type="ECO:0000256" key="7">
    <source>
        <dbReference type="ARBA" id="ARBA00022840"/>
    </source>
</evidence>
<organism evidence="11 12">
    <name type="scientific">Sharpea azabuensis</name>
    <dbReference type="NCBI Taxonomy" id="322505"/>
    <lineage>
        <taxon>Bacteria</taxon>
        <taxon>Bacillati</taxon>
        <taxon>Bacillota</taxon>
        <taxon>Erysipelotrichia</taxon>
        <taxon>Erysipelotrichales</taxon>
        <taxon>Coprobacillaceae</taxon>
        <taxon>Sharpea</taxon>
    </lineage>
</organism>
<feature type="domain" description="PD-(D/E)XK endonuclease-like" evidence="10">
    <location>
        <begin position="543"/>
        <end position="848"/>
    </location>
</feature>
<dbReference type="STRING" id="322505.SAMN04487836_11429"/>